<feature type="region of interest" description="Disordered" evidence="1">
    <location>
        <begin position="1"/>
        <end position="123"/>
    </location>
</feature>
<evidence type="ECO:0000313" key="3">
    <source>
        <dbReference type="Proteomes" id="UP000324767"/>
    </source>
</evidence>
<accession>A0A5M8Q0H1</accession>
<dbReference type="AlphaFoldDB" id="A0A5M8Q0H1"/>
<protein>
    <submittedName>
        <fullName evidence="2">Uncharacterized protein</fullName>
    </submittedName>
</protein>
<gene>
    <name evidence="2" type="ORF">FRX48_01225</name>
</gene>
<proteinExistence type="predicted"/>
<evidence type="ECO:0000313" key="2">
    <source>
        <dbReference type="EMBL" id="KAA6414476.1"/>
    </source>
</evidence>
<feature type="compositionally biased region" description="Polar residues" evidence="1">
    <location>
        <begin position="71"/>
        <end position="82"/>
    </location>
</feature>
<organism evidence="2 3">
    <name type="scientific">Lasallia pustulata</name>
    <dbReference type="NCBI Taxonomy" id="136370"/>
    <lineage>
        <taxon>Eukaryota</taxon>
        <taxon>Fungi</taxon>
        <taxon>Dikarya</taxon>
        <taxon>Ascomycota</taxon>
        <taxon>Pezizomycotina</taxon>
        <taxon>Lecanoromycetes</taxon>
        <taxon>OSLEUM clade</taxon>
        <taxon>Umbilicariomycetidae</taxon>
        <taxon>Umbilicariales</taxon>
        <taxon>Umbilicariaceae</taxon>
        <taxon>Lasallia</taxon>
    </lineage>
</organism>
<comment type="caution">
    <text evidence="2">The sequence shown here is derived from an EMBL/GenBank/DDBJ whole genome shotgun (WGS) entry which is preliminary data.</text>
</comment>
<reference evidence="2 3" key="1">
    <citation type="submission" date="2019-09" db="EMBL/GenBank/DDBJ databases">
        <title>The hologenome of the rock-dwelling lichen Lasallia pustulata.</title>
        <authorList>
            <person name="Greshake Tzovaras B."/>
            <person name="Segers F."/>
            <person name="Bicker A."/>
            <person name="Dal Grande F."/>
            <person name="Otte J."/>
            <person name="Hankeln T."/>
            <person name="Schmitt I."/>
            <person name="Ebersberger I."/>
        </authorList>
    </citation>
    <scope>NUCLEOTIDE SEQUENCE [LARGE SCALE GENOMIC DNA]</scope>
    <source>
        <strain evidence="2">A1-1</strain>
    </source>
</reference>
<dbReference type="Proteomes" id="UP000324767">
    <property type="component" value="Unassembled WGS sequence"/>
</dbReference>
<sequence length="157" mass="17245">MDSFMDKNNDDPSAPPCPSAPPKNVARRRIGSEGVTEEASGEGVIEGGNLEPPVPEMEPPMPEDRVVNFEENLNSTNNSKTQPEAVEDNGGSSEEDTPEPVVKPPKEQASNRVTTRYGREVIPTRRFDNEARFANMAVQEQIQEPATYKEALRSPGH</sequence>
<feature type="compositionally biased region" description="Basic and acidic residues" evidence="1">
    <location>
        <begin position="1"/>
        <end position="10"/>
    </location>
</feature>
<name>A0A5M8Q0H1_9LECA</name>
<dbReference type="EMBL" id="VXIT01000002">
    <property type="protein sequence ID" value="KAA6414476.1"/>
    <property type="molecule type" value="Genomic_DNA"/>
</dbReference>
<evidence type="ECO:0000256" key="1">
    <source>
        <dbReference type="SAM" id="MobiDB-lite"/>
    </source>
</evidence>